<dbReference type="RefSeq" id="WP_029719860.1">
    <property type="nucleotide sequence ID" value="NZ_JNVU01000012.1"/>
</dbReference>
<dbReference type="GO" id="GO:0016614">
    <property type="term" value="F:oxidoreductase activity, acting on CH-OH group of donors"/>
    <property type="evidence" value="ECO:0007669"/>
    <property type="project" value="InterPro"/>
</dbReference>
<evidence type="ECO:0000256" key="1">
    <source>
        <dbReference type="ARBA" id="ARBA00001974"/>
    </source>
</evidence>
<reference evidence="9 10" key="1">
    <citation type="submission" date="2014-06" db="EMBL/GenBank/DDBJ databases">
        <title>Saccharopolyspora rectivirgula DSM-43113 Genome sequencing.</title>
        <authorList>
            <person name="Barrera C."/>
            <person name="Millon L."/>
            <person name="Rognon B."/>
            <person name="Zaugg C."/>
            <person name="Monod M."/>
        </authorList>
    </citation>
    <scope>NUCLEOTIDE SEQUENCE [LARGE SCALE GENOMIC DNA]</scope>
    <source>
        <strain evidence="9 10">DSM 43113</strain>
    </source>
</reference>
<comment type="caution">
    <text evidence="9">The sequence shown here is derived from an EMBL/GenBank/DDBJ whole genome shotgun (WGS) entry which is preliminary data.</text>
</comment>
<dbReference type="eggNOG" id="COG2303">
    <property type="taxonomic scope" value="Bacteria"/>
</dbReference>
<dbReference type="PIRSF" id="PIRSF000137">
    <property type="entry name" value="Alcohol_oxidase"/>
    <property type="match status" value="1"/>
</dbReference>
<dbReference type="Pfam" id="PF00732">
    <property type="entry name" value="GMC_oxred_N"/>
    <property type="match status" value="1"/>
</dbReference>
<feature type="domain" description="Glucose-methanol-choline oxidoreductase N-terminal" evidence="7">
    <location>
        <begin position="81"/>
        <end position="104"/>
    </location>
</feature>
<dbReference type="STRING" id="28042.GU90_03885"/>
<dbReference type="EMBL" id="JNVU01000012">
    <property type="protein sequence ID" value="KEI45578.1"/>
    <property type="molecule type" value="Genomic_DNA"/>
</dbReference>
<dbReference type="Gene3D" id="3.50.50.60">
    <property type="entry name" value="FAD/NAD(P)-binding domain"/>
    <property type="match status" value="1"/>
</dbReference>
<name>A0A073B0N7_9PSEU</name>
<keyword evidence="10" id="KW-1185">Reference proteome</keyword>
<keyword evidence="4 5" id="KW-0274">FAD</keyword>
<evidence type="ECO:0000256" key="6">
    <source>
        <dbReference type="RuleBase" id="RU003968"/>
    </source>
</evidence>
<feature type="binding site" evidence="5">
    <location>
        <begin position="91"/>
        <end position="94"/>
    </location>
    <ligand>
        <name>FAD</name>
        <dbReference type="ChEBI" id="CHEBI:57692"/>
    </ligand>
</feature>
<feature type="binding site" evidence="5">
    <location>
        <position position="83"/>
    </location>
    <ligand>
        <name>FAD</name>
        <dbReference type="ChEBI" id="CHEBI:57692"/>
    </ligand>
</feature>
<dbReference type="SUPFAM" id="SSF54373">
    <property type="entry name" value="FAD-linked reductases, C-terminal domain"/>
    <property type="match status" value="1"/>
</dbReference>
<protein>
    <submittedName>
        <fullName evidence="9">GMC oxidoreductase</fullName>
    </submittedName>
</protein>
<dbReference type="OrthoDB" id="3659813at2"/>
<evidence type="ECO:0000313" key="10">
    <source>
        <dbReference type="Proteomes" id="UP000031419"/>
    </source>
</evidence>
<dbReference type="Gene3D" id="3.30.560.10">
    <property type="entry name" value="Glucose Oxidase, domain 3"/>
    <property type="match status" value="1"/>
</dbReference>
<comment type="cofactor">
    <cofactor evidence="1 5">
        <name>FAD</name>
        <dbReference type="ChEBI" id="CHEBI:57692"/>
    </cofactor>
</comment>
<feature type="domain" description="Glucose-methanol-choline oxidoreductase N-terminal" evidence="8">
    <location>
        <begin position="253"/>
        <end position="267"/>
    </location>
</feature>
<evidence type="ECO:0000256" key="2">
    <source>
        <dbReference type="ARBA" id="ARBA00010790"/>
    </source>
</evidence>
<comment type="similarity">
    <text evidence="2 6">Belongs to the GMC oxidoreductase family.</text>
</comment>
<dbReference type="PANTHER" id="PTHR11552">
    <property type="entry name" value="GLUCOSE-METHANOL-CHOLINE GMC OXIDOREDUCTASE"/>
    <property type="match status" value="1"/>
</dbReference>
<evidence type="ECO:0000256" key="3">
    <source>
        <dbReference type="ARBA" id="ARBA00022630"/>
    </source>
</evidence>
<dbReference type="InterPro" id="IPR000172">
    <property type="entry name" value="GMC_OxRdtase_N"/>
</dbReference>
<gene>
    <name evidence="9" type="ORF">GU90_03885</name>
</gene>
<sequence>MSDDVDVIIVGAGSAGCVLANRLSADPGLSVLLLEAGPPDRNPLLHVPKGFGKLLAHRELAWHFPTRPVGSTQRPEQWVRGRVLGGSSAINGMVYNRGHAADYDELVRLGNPGWGWSEMLPIFRAMEDHALGASDARGSGGPLAVSVPASEDGLCEDLLQAGVEIGLERRADINDTDGERIGCSPATIRGGRRVSAARAFLRPATRRPNLRVVTGVTAEALLFDGDRVVGVRARSGSSAIEYRCTRQVVVSAGSINSPALLQRSGIGPADELRRAGIDPRVDQPSVGAHLREHRYVPLQFRLATDLGYNRQLASPSAQARTALRYLFTRRGPLAGPAFDIVGFLKTHEDAPRPDAQINLAPWSVRSFEAGGEARVEDSPGVQGIGYVLRPKSEGRLLVNSADPDAAPTIDPGFLTADHDRRVTTAALARLRELFAREPVARHLAGETVPGPAVESEEEVVDAALTKGGCGYHAIGTCAMGPNPDDVVDPRLRVRGVDGLRVVDCSVLPTMVSGNLNGPAMAVAWRAAELIAADL</sequence>
<dbReference type="Pfam" id="PF05199">
    <property type="entry name" value="GMC_oxred_C"/>
    <property type="match status" value="1"/>
</dbReference>
<proteinExistence type="inferred from homology"/>
<dbReference type="AlphaFoldDB" id="A0A073B0N7"/>
<dbReference type="GO" id="GO:0050660">
    <property type="term" value="F:flavin adenine dinucleotide binding"/>
    <property type="evidence" value="ECO:0007669"/>
    <property type="project" value="InterPro"/>
</dbReference>
<dbReference type="PROSITE" id="PS00624">
    <property type="entry name" value="GMC_OXRED_2"/>
    <property type="match status" value="1"/>
</dbReference>
<evidence type="ECO:0000313" key="9">
    <source>
        <dbReference type="EMBL" id="KEI45578.1"/>
    </source>
</evidence>
<evidence type="ECO:0000259" key="7">
    <source>
        <dbReference type="PROSITE" id="PS00623"/>
    </source>
</evidence>
<dbReference type="PROSITE" id="PS00623">
    <property type="entry name" value="GMC_OXRED_1"/>
    <property type="match status" value="1"/>
</dbReference>
<evidence type="ECO:0000256" key="4">
    <source>
        <dbReference type="ARBA" id="ARBA00022827"/>
    </source>
</evidence>
<evidence type="ECO:0000256" key="5">
    <source>
        <dbReference type="PIRSR" id="PIRSR000137-2"/>
    </source>
</evidence>
<dbReference type="InterPro" id="IPR012132">
    <property type="entry name" value="GMC_OxRdtase"/>
</dbReference>
<dbReference type="InterPro" id="IPR007867">
    <property type="entry name" value="GMC_OxRtase_C"/>
</dbReference>
<organism evidence="9 10">
    <name type="scientific">Saccharopolyspora rectivirgula</name>
    <dbReference type="NCBI Taxonomy" id="28042"/>
    <lineage>
        <taxon>Bacteria</taxon>
        <taxon>Bacillati</taxon>
        <taxon>Actinomycetota</taxon>
        <taxon>Actinomycetes</taxon>
        <taxon>Pseudonocardiales</taxon>
        <taxon>Pseudonocardiaceae</taxon>
        <taxon>Saccharopolyspora</taxon>
    </lineage>
</organism>
<accession>A0A073B0N7</accession>
<dbReference type="Proteomes" id="UP000031419">
    <property type="component" value="Unassembled WGS sequence"/>
</dbReference>
<dbReference type="PANTHER" id="PTHR11552:SF147">
    <property type="entry name" value="CHOLINE DEHYDROGENASE, MITOCHONDRIAL"/>
    <property type="match status" value="1"/>
</dbReference>
<dbReference type="SUPFAM" id="SSF51905">
    <property type="entry name" value="FAD/NAD(P)-binding domain"/>
    <property type="match status" value="1"/>
</dbReference>
<dbReference type="InterPro" id="IPR036188">
    <property type="entry name" value="FAD/NAD-bd_sf"/>
</dbReference>
<keyword evidence="3 6" id="KW-0285">Flavoprotein</keyword>
<evidence type="ECO:0000259" key="8">
    <source>
        <dbReference type="PROSITE" id="PS00624"/>
    </source>
</evidence>